<evidence type="ECO:0000256" key="3">
    <source>
        <dbReference type="ARBA" id="ARBA00023163"/>
    </source>
</evidence>
<dbReference type="InterPro" id="IPR036388">
    <property type="entry name" value="WH-like_DNA-bd_sf"/>
</dbReference>
<dbReference type="PRINTS" id="PR00035">
    <property type="entry name" value="HTHGNTR"/>
</dbReference>
<dbReference type="CDD" id="cd07377">
    <property type="entry name" value="WHTH_GntR"/>
    <property type="match status" value="1"/>
</dbReference>
<dbReference type="Gene3D" id="1.10.10.10">
    <property type="entry name" value="Winged helix-like DNA-binding domain superfamily/Winged helix DNA-binding domain"/>
    <property type="match status" value="1"/>
</dbReference>
<dbReference type="InterPro" id="IPR028082">
    <property type="entry name" value="Peripla_BP_I"/>
</dbReference>
<accession>A0A2U1AV73</accession>
<evidence type="ECO:0000313" key="6">
    <source>
        <dbReference type="Proteomes" id="UP000245959"/>
    </source>
</evidence>
<evidence type="ECO:0000256" key="2">
    <source>
        <dbReference type="ARBA" id="ARBA00023125"/>
    </source>
</evidence>
<dbReference type="InterPro" id="IPR046335">
    <property type="entry name" value="LacI/GalR-like_sensor"/>
</dbReference>
<evidence type="ECO:0000259" key="4">
    <source>
        <dbReference type="PROSITE" id="PS50949"/>
    </source>
</evidence>
<dbReference type="RefSeq" id="WP_165833028.1">
    <property type="nucleotide sequence ID" value="NZ_CABMMC010000036.1"/>
</dbReference>
<dbReference type="GO" id="GO:0003677">
    <property type="term" value="F:DNA binding"/>
    <property type="evidence" value="ECO:0007669"/>
    <property type="project" value="UniProtKB-KW"/>
</dbReference>
<dbReference type="Gene3D" id="3.40.50.2300">
    <property type="match status" value="2"/>
</dbReference>
<dbReference type="InterPro" id="IPR036390">
    <property type="entry name" value="WH_DNA-bd_sf"/>
</dbReference>
<sequence>MSDVIYSKKMFLEESLRQQIKSGNYQPHDRFPSVAKLKEQYGLSQVTVVQALDRLEAEGLLYRRKRSGTFISPVSKVRQVLVVSGVSRLKSDELNRFLCHLDNSQMESRSNLIILCCTIEEFEKNSPFLKVVYKDLFAVIFFRCPEMLLRHREELRESKVAALFYGSSAGSKQLSGCSFYCYDERTLVFRALDALYERGYRDISCFSLDTDVFEERRRHYVDWMLEKGLPVCKEKVHILPAGGNGFAYMREKLRQGMNLGRAVFCTSNSNLGTGCLQALLQAGVRIPEEVAILGVGNIPGLREFHPRPAAIEIDFQGDAARLVEFFDNESAGDASPGRIGQSEFILDCNQTV</sequence>
<dbReference type="PROSITE" id="PS50949">
    <property type="entry name" value="HTH_GNTR"/>
    <property type="match status" value="1"/>
</dbReference>
<keyword evidence="3" id="KW-0804">Transcription</keyword>
<dbReference type="GeneID" id="78295694"/>
<dbReference type="AlphaFoldDB" id="A0A2U1AV73"/>
<dbReference type="GO" id="GO:0003700">
    <property type="term" value="F:DNA-binding transcription factor activity"/>
    <property type="evidence" value="ECO:0007669"/>
    <property type="project" value="InterPro"/>
</dbReference>
<keyword evidence="2" id="KW-0238">DNA-binding</keyword>
<keyword evidence="1" id="KW-0805">Transcription regulation</keyword>
<comment type="caution">
    <text evidence="5">The sequence shown here is derived from an EMBL/GenBank/DDBJ whole genome shotgun (WGS) entry which is preliminary data.</text>
</comment>
<gene>
    <name evidence="5" type="ORF">C8D82_11758</name>
</gene>
<dbReference type="Pfam" id="PF13377">
    <property type="entry name" value="Peripla_BP_3"/>
    <property type="match status" value="1"/>
</dbReference>
<proteinExistence type="predicted"/>
<dbReference type="SUPFAM" id="SSF46785">
    <property type="entry name" value="Winged helix' DNA-binding domain"/>
    <property type="match status" value="1"/>
</dbReference>
<feature type="domain" description="HTH gntR-type" evidence="4">
    <location>
        <begin position="6"/>
        <end position="74"/>
    </location>
</feature>
<dbReference type="SUPFAM" id="SSF53822">
    <property type="entry name" value="Periplasmic binding protein-like I"/>
    <property type="match status" value="1"/>
</dbReference>
<dbReference type="SMART" id="SM00345">
    <property type="entry name" value="HTH_GNTR"/>
    <property type="match status" value="1"/>
</dbReference>
<dbReference type="Pfam" id="PF00392">
    <property type="entry name" value="GntR"/>
    <property type="match status" value="1"/>
</dbReference>
<dbReference type="InterPro" id="IPR000524">
    <property type="entry name" value="Tscrpt_reg_HTH_GntR"/>
</dbReference>
<dbReference type="EMBL" id="QEKH01000017">
    <property type="protein sequence ID" value="PVY40339.1"/>
    <property type="molecule type" value="Genomic_DNA"/>
</dbReference>
<dbReference type="Proteomes" id="UP000245959">
    <property type="component" value="Unassembled WGS sequence"/>
</dbReference>
<name>A0A2U1AV73_9BACT</name>
<evidence type="ECO:0000313" key="5">
    <source>
        <dbReference type="EMBL" id="PVY40339.1"/>
    </source>
</evidence>
<evidence type="ECO:0000256" key="1">
    <source>
        <dbReference type="ARBA" id="ARBA00023015"/>
    </source>
</evidence>
<dbReference type="PANTHER" id="PTHR44846">
    <property type="entry name" value="MANNOSYL-D-GLYCERATE TRANSPORT/METABOLISM SYSTEM REPRESSOR MNGR-RELATED"/>
    <property type="match status" value="1"/>
</dbReference>
<organism evidence="5 6">
    <name type="scientific">Victivallis vadensis</name>
    <dbReference type="NCBI Taxonomy" id="172901"/>
    <lineage>
        <taxon>Bacteria</taxon>
        <taxon>Pseudomonadati</taxon>
        <taxon>Lentisphaerota</taxon>
        <taxon>Lentisphaeria</taxon>
        <taxon>Victivallales</taxon>
        <taxon>Victivallaceae</taxon>
        <taxon>Victivallis</taxon>
    </lineage>
</organism>
<reference evidence="5 6" key="1">
    <citation type="submission" date="2018-04" db="EMBL/GenBank/DDBJ databases">
        <title>Genomic Encyclopedia of Type Strains, Phase IV (KMG-IV): sequencing the most valuable type-strain genomes for metagenomic binning, comparative biology and taxonomic classification.</title>
        <authorList>
            <person name="Goeker M."/>
        </authorList>
    </citation>
    <scope>NUCLEOTIDE SEQUENCE [LARGE SCALE GENOMIC DNA]</scope>
    <source>
        <strain evidence="5 6">DSM 14823</strain>
    </source>
</reference>
<keyword evidence="6" id="KW-1185">Reference proteome</keyword>
<dbReference type="GO" id="GO:0045892">
    <property type="term" value="P:negative regulation of DNA-templated transcription"/>
    <property type="evidence" value="ECO:0007669"/>
    <property type="project" value="TreeGrafter"/>
</dbReference>
<protein>
    <submittedName>
        <fullName evidence="5">Substrate-binding family protein</fullName>
    </submittedName>
</protein>
<dbReference type="PANTHER" id="PTHR44846:SF1">
    <property type="entry name" value="MANNOSYL-D-GLYCERATE TRANSPORT_METABOLISM SYSTEM REPRESSOR MNGR-RELATED"/>
    <property type="match status" value="1"/>
</dbReference>
<dbReference type="InterPro" id="IPR050679">
    <property type="entry name" value="Bact_HTH_transcr_reg"/>
</dbReference>